<accession>A0A9E5DNV2</accession>
<dbReference type="Pfam" id="PF13450">
    <property type="entry name" value="NAD_binding_8"/>
    <property type="match status" value="1"/>
</dbReference>
<evidence type="ECO:0000256" key="3">
    <source>
        <dbReference type="ARBA" id="ARBA00022827"/>
    </source>
</evidence>
<dbReference type="EMBL" id="JAPVES010000030">
    <property type="protein sequence ID" value="MCZ3372872.1"/>
    <property type="molecule type" value="Genomic_DNA"/>
</dbReference>
<dbReference type="InterPro" id="IPR017896">
    <property type="entry name" value="4Fe4S_Fe-S-bd"/>
</dbReference>
<dbReference type="InterPro" id="IPR007867">
    <property type="entry name" value="GMC_OxRtase_C"/>
</dbReference>
<comment type="caution">
    <text evidence="7">The sequence shown here is derived from an EMBL/GenBank/DDBJ whole genome shotgun (WGS) entry which is preliminary data.</text>
</comment>
<dbReference type="GO" id="GO:0016614">
    <property type="term" value="F:oxidoreductase activity, acting on CH-OH group of donors"/>
    <property type="evidence" value="ECO:0007669"/>
    <property type="project" value="InterPro"/>
</dbReference>
<dbReference type="SUPFAM" id="SSF51905">
    <property type="entry name" value="FAD/NAD(P)-binding domain"/>
    <property type="match status" value="1"/>
</dbReference>
<dbReference type="Pfam" id="PF00732">
    <property type="entry name" value="GMC_oxred_N"/>
    <property type="match status" value="1"/>
</dbReference>
<organism evidence="7">
    <name type="scientific">Methanobacterium veterum</name>
    <dbReference type="NCBI Taxonomy" id="408577"/>
    <lineage>
        <taxon>Archaea</taxon>
        <taxon>Methanobacteriati</taxon>
        <taxon>Methanobacteriota</taxon>
        <taxon>Methanomada group</taxon>
        <taxon>Methanobacteria</taxon>
        <taxon>Methanobacteriales</taxon>
        <taxon>Methanobacteriaceae</taxon>
        <taxon>Methanobacterium</taxon>
    </lineage>
</organism>
<keyword evidence="2" id="KW-0285">Flavoprotein</keyword>
<name>A0A9E5DNV2_9EURY</name>
<comment type="similarity">
    <text evidence="1">Belongs to the GMC oxidoreductase family.</text>
</comment>
<dbReference type="InterPro" id="IPR036188">
    <property type="entry name" value="FAD/NAD-bd_sf"/>
</dbReference>
<dbReference type="RefSeq" id="WP_048080400.1">
    <property type="nucleotide sequence ID" value="NZ_JAPVER010000018.1"/>
</dbReference>
<dbReference type="EMBL" id="JAPVER010000018">
    <property type="protein sequence ID" value="MCZ3365117.1"/>
    <property type="molecule type" value="Genomic_DNA"/>
</dbReference>
<proteinExistence type="inferred from homology"/>
<evidence type="ECO:0000256" key="4">
    <source>
        <dbReference type="ARBA" id="ARBA00023002"/>
    </source>
</evidence>
<keyword evidence="4" id="KW-0560">Oxidoreductase</keyword>
<dbReference type="GO" id="GO:0050660">
    <property type="term" value="F:flavin adenine dinucleotide binding"/>
    <property type="evidence" value="ECO:0007669"/>
    <property type="project" value="InterPro"/>
</dbReference>
<dbReference type="PANTHER" id="PTHR46056">
    <property type="entry name" value="LONG-CHAIN-ALCOHOL OXIDASE"/>
    <property type="match status" value="1"/>
</dbReference>
<dbReference type="InterPro" id="IPR000172">
    <property type="entry name" value="GMC_OxRdtase_N"/>
</dbReference>
<reference evidence="7" key="1">
    <citation type="submission" date="2022-12" db="EMBL/GenBank/DDBJ databases">
        <title>Reclassification of two methanogenic archaea species isolated from the Kolyma lowland permafrost.</title>
        <authorList>
            <person name="Trubitsyn V.E."/>
            <person name="Rivkina E.M."/>
            <person name="Shcherbakova V.A."/>
        </authorList>
    </citation>
    <scope>NUCLEOTIDE SEQUENCE</scope>
    <source>
        <strain evidence="6">M2</strain>
        <strain evidence="7">MK4</strain>
    </source>
</reference>
<dbReference type="Proteomes" id="UP001074446">
    <property type="component" value="Unassembled WGS sequence"/>
</dbReference>
<keyword evidence="8" id="KW-1185">Reference proteome</keyword>
<evidence type="ECO:0000259" key="5">
    <source>
        <dbReference type="PROSITE" id="PS51379"/>
    </source>
</evidence>
<feature type="domain" description="4Fe-4S ferredoxin-type" evidence="5">
    <location>
        <begin position="156"/>
        <end position="184"/>
    </location>
</feature>
<evidence type="ECO:0000313" key="7">
    <source>
        <dbReference type="EMBL" id="MCZ3372872.1"/>
    </source>
</evidence>
<evidence type="ECO:0000313" key="6">
    <source>
        <dbReference type="EMBL" id="MCZ3365117.1"/>
    </source>
</evidence>
<gene>
    <name evidence="7" type="ORF">O3H35_09505</name>
    <name evidence="6" type="ORF">O3H54_04385</name>
</gene>
<dbReference type="PANTHER" id="PTHR46056:SF12">
    <property type="entry name" value="LONG-CHAIN-ALCOHOL OXIDASE"/>
    <property type="match status" value="1"/>
</dbReference>
<dbReference type="Gene3D" id="3.50.50.60">
    <property type="entry name" value="FAD/NAD(P)-binding domain"/>
    <property type="match status" value="2"/>
</dbReference>
<evidence type="ECO:0000256" key="2">
    <source>
        <dbReference type="ARBA" id="ARBA00022630"/>
    </source>
</evidence>
<keyword evidence="3" id="KW-0274">FAD</keyword>
<evidence type="ECO:0000313" key="8">
    <source>
        <dbReference type="Proteomes" id="UP001068021"/>
    </source>
</evidence>
<dbReference type="PROSITE" id="PS51379">
    <property type="entry name" value="4FE4S_FER_2"/>
    <property type="match status" value="1"/>
</dbReference>
<evidence type="ECO:0000256" key="1">
    <source>
        <dbReference type="ARBA" id="ARBA00010790"/>
    </source>
</evidence>
<sequence>MTFDVIIIGTGAGGATVARELSKKCYKVLILEKGKRHKTGTSADYIKRIPVDLKADLPDKDIDKYDFLDYPAELMYLEDVGGTTPVSLANACYACSTCYSNSATTQFKIHDIDLFKELIDASADLKVSPFPASLMGPATRKIADAGESLGYFMEPMPKFIDFSKCDSCGLCISGCKKGVKWDSTQFVKEAVDNGATLISDFTVTKIIYENGKVTGVEGLFGNKTKIFEAKKVIISAGALNTPVILKNSGIKENAGEGLFCDLFITVGGFLKDAKLNKEIPMGTKAEFGPYFLSPHFSAQIVSLLENKGFNVNPEDIMGIMVKIADEANGKVNSDRSVEKQLTERDFGLLKEGYEKSVEILVKAGVDPSSIVSTPIRGAHPGGTAAIGKVVDNNLETKIKGLFIADTSVIPQAPGRPPILTVAALAKRLAQTIAERTEIENIDQLTA</sequence>
<dbReference type="Pfam" id="PF05199">
    <property type="entry name" value="GMC_oxred_C"/>
    <property type="match status" value="1"/>
</dbReference>
<protein>
    <submittedName>
        <fullName evidence="7">GMC family oxidoreductase N-terminal domain-containing protein</fullName>
    </submittedName>
</protein>
<dbReference type="Proteomes" id="UP001068021">
    <property type="component" value="Unassembled WGS sequence"/>
</dbReference>
<dbReference type="AlphaFoldDB" id="A0A9E5DNV2"/>